<dbReference type="Gene3D" id="3.60.15.10">
    <property type="entry name" value="Ribonuclease Z/Hydroxyacylglutathione hydrolase-like"/>
    <property type="match status" value="1"/>
</dbReference>
<gene>
    <name evidence="2" type="ORF">HDF16_005155</name>
</gene>
<dbReference type="AlphaFoldDB" id="A0A7W7ZIZ5"/>
<sequence>MGMDIQRILPLTAVLISHRHMDHLSPASHKLLGGRVSSVIVPSGVKTDLPTTTFSVTELQAWQVRESSGLGIVVPVIHDGGRFVGDARSHPDSFAGYLIEYHGMKVYFPGVTAYRADILSNAFTRFGPIDLAIMPICPIVPAEEMLPHHMNPEQAIEVANLLHASAMLPIHFETFVN</sequence>
<evidence type="ECO:0000259" key="1">
    <source>
        <dbReference type="Pfam" id="PF12706"/>
    </source>
</evidence>
<dbReference type="PANTHER" id="PTHR15032:SF4">
    <property type="entry name" value="N-ACYL-PHOSPHATIDYLETHANOLAMINE-HYDROLYZING PHOSPHOLIPASE D"/>
    <property type="match status" value="1"/>
</dbReference>
<dbReference type="InterPro" id="IPR001279">
    <property type="entry name" value="Metallo-B-lactamas"/>
</dbReference>
<protein>
    <submittedName>
        <fullName evidence="2">L-ascorbate metabolism protein UlaG (Beta-lactamase superfamily)</fullName>
    </submittedName>
</protein>
<dbReference type="InterPro" id="IPR036866">
    <property type="entry name" value="RibonucZ/Hydroxyglut_hydro"/>
</dbReference>
<keyword evidence="3" id="KW-1185">Reference proteome</keyword>
<dbReference type="SUPFAM" id="SSF56281">
    <property type="entry name" value="Metallo-hydrolase/oxidoreductase"/>
    <property type="match status" value="1"/>
</dbReference>
<dbReference type="GO" id="GO:0005737">
    <property type="term" value="C:cytoplasm"/>
    <property type="evidence" value="ECO:0007669"/>
    <property type="project" value="TreeGrafter"/>
</dbReference>
<name>A0A7W7ZIZ5_9BACT</name>
<comment type="caution">
    <text evidence="2">The sequence shown here is derived from an EMBL/GenBank/DDBJ whole genome shotgun (WGS) entry which is preliminary data.</text>
</comment>
<proteinExistence type="predicted"/>
<reference evidence="2 3" key="1">
    <citation type="submission" date="2020-08" db="EMBL/GenBank/DDBJ databases">
        <title>Genomic Encyclopedia of Type Strains, Phase IV (KMG-V): Genome sequencing to study the core and pangenomes of soil and plant-associated prokaryotes.</title>
        <authorList>
            <person name="Whitman W."/>
        </authorList>
    </citation>
    <scope>NUCLEOTIDE SEQUENCE [LARGE SCALE GENOMIC DNA]</scope>
    <source>
        <strain evidence="2 3">M8UP14</strain>
    </source>
</reference>
<dbReference type="EMBL" id="JACHIP010000013">
    <property type="protein sequence ID" value="MBB5060419.1"/>
    <property type="molecule type" value="Genomic_DNA"/>
</dbReference>
<dbReference type="Proteomes" id="UP000540989">
    <property type="component" value="Unassembled WGS sequence"/>
</dbReference>
<feature type="domain" description="Metallo-beta-lactamase" evidence="1">
    <location>
        <begin position="8"/>
        <end position="172"/>
    </location>
</feature>
<dbReference type="PANTHER" id="PTHR15032">
    <property type="entry name" value="N-ACYL-PHOSPHATIDYLETHANOLAMINE-HYDROLYZING PHOSPHOLIPASE D"/>
    <property type="match status" value="1"/>
</dbReference>
<evidence type="ECO:0000313" key="2">
    <source>
        <dbReference type="EMBL" id="MBB5060419.1"/>
    </source>
</evidence>
<organism evidence="2 3">
    <name type="scientific">Granulicella aggregans</name>
    <dbReference type="NCBI Taxonomy" id="474949"/>
    <lineage>
        <taxon>Bacteria</taxon>
        <taxon>Pseudomonadati</taxon>
        <taxon>Acidobacteriota</taxon>
        <taxon>Terriglobia</taxon>
        <taxon>Terriglobales</taxon>
        <taxon>Acidobacteriaceae</taxon>
        <taxon>Granulicella</taxon>
    </lineage>
</organism>
<evidence type="ECO:0000313" key="3">
    <source>
        <dbReference type="Proteomes" id="UP000540989"/>
    </source>
</evidence>
<accession>A0A7W7ZIZ5</accession>
<dbReference type="Pfam" id="PF12706">
    <property type="entry name" value="Lactamase_B_2"/>
    <property type="match status" value="1"/>
</dbReference>